<dbReference type="WBParaSite" id="ASIM_0000859601-mRNA-1">
    <property type="protein sequence ID" value="ASIM_0000859601-mRNA-1"/>
    <property type="gene ID" value="ASIM_0000859601"/>
</dbReference>
<proteinExistence type="predicted"/>
<reference evidence="2" key="1">
    <citation type="submission" date="2017-02" db="UniProtKB">
        <authorList>
            <consortium name="WormBaseParasite"/>
        </authorList>
    </citation>
    <scope>IDENTIFICATION</scope>
</reference>
<name>A0A0M3JLR5_ANISI</name>
<accession>A0A0M3JLR5</accession>
<organism evidence="2">
    <name type="scientific">Anisakis simplex</name>
    <name type="common">Herring worm</name>
    <dbReference type="NCBI Taxonomy" id="6269"/>
    <lineage>
        <taxon>Eukaryota</taxon>
        <taxon>Metazoa</taxon>
        <taxon>Ecdysozoa</taxon>
        <taxon>Nematoda</taxon>
        <taxon>Chromadorea</taxon>
        <taxon>Rhabditida</taxon>
        <taxon>Spirurina</taxon>
        <taxon>Ascaridomorpha</taxon>
        <taxon>Ascaridoidea</taxon>
        <taxon>Anisakidae</taxon>
        <taxon>Anisakis</taxon>
        <taxon>Anisakis simplex complex</taxon>
    </lineage>
</organism>
<dbReference type="AlphaFoldDB" id="A0A0M3JLR5"/>
<evidence type="ECO:0000256" key="1">
    <source>
        <dbReference type="SAM" id="MobiDB-lite"/>
    </source>
</evidence>
<sequence length="71" mass="7962">LEEVAKNTAAEFEDADESELERRLTAMGVGTEPEQLYEALNDSEKAAFSKLVDQMHYSESGFGDSVFRSKR</sequence>
<evidence type="ECO:0000313" key="2">
    <source>
        <dbReference type="WBParaSite" id="ASIM_0000859601-mRNA-1"/>
    </source>
</evidence>
<protein>
    <submittedName>
        <fullName evidence="2">Acyl-CoA dehydrogenase</fullName>
    </submittedName>
</protein>
<feature type="region of interest" description="Disordered" evidence="1">
    <location>
        <begin position="1"/>
        <end position="20"/>
    </location>
</feature>